<dbReference type="EMBL" id="MN739976">
    <property type="protein sequence ID" value="QHT81006.1"/>
    <property type="molecule type" value="Genomic_DNA"/>
</dbReference>
<reference evidence="1" key="1">
    <citation type="journal article" date="2020" name="Nature">
        <title>Giant virus diversity and host interactions through global metagenomics.</title>
        <authorList>
            <person name="Schulz F."/>
            <person name="Roux S."/>
            <person name="Paez-Espino D."/>
            <person name="Jungbluth S."/>
            <person name="Walsh D.A."/>
            <person name="Denef V.J."/>
            <person name="McMahon K.D."/>
            <person name="Konstantinidis K.T."/>
            <person name="Eloe-Fadrosh E.A."/>
            <person name="Kyrpides N.C."/>
            <person name="Woyke T."/>
        </authorList>
    </citation>
    <scope>NUCLEOTIDE SEQUENCE</scope>
    <source>
        <strain evidence="1">GVMAG-M-3300023184-135</strain>
    </source>
</reference>
<organism evidence="1">
    <name type="scientific">viral metagenome</name>
    <dbReference type="NCBI Taxonomy" id="1070528"/>
    <lineage>
        <taxon>unclassified sequences</taxon>
        <taxon>metagenomes</taxon>
        <taxon>organismal metagenomes</taxon>
    </lineage>
</organism>
<dbReference type="AlphaFoldDB" id="A0A6C0HLK4"/>
<name>A0A6C0HLK4_9ZZZZ</name>
<proteinExistence type="predicted"/>
<accession>A0A6C0HLK4</accession>
<evidence type="ECO:0000313" key="1">
    <source>
        <dbReference type="EMBL" id="QHT81006.1"/>
    </source>
</evidence>
<sequence length="209" mass="22209">MQSPGKQQLQPGVSAIQRKYIDSFLNYVILRLLGLLSDEDKAALGDSLDMDAFLARVRGIVEMFTPYIFILDTLSSPDRRSGGLVDILVHSAKQTIQWAGREAPHVGSVLGFGVGGELIGWAIALPFWVVGAAVGVSSKDPKFTLKSVAGMIPVIATDIQNTIDAVDSTATRVANKTASIAEGLKSAANAVAERSAYLKTSLQPSIPIQ</sequence>
<protein>
    <submittedName>
        <fullName evidence="1">Uncharacterized protein</fullName>
    </submittedName>
</protein>